<dbReference type="AlphaFoldDB" id="A0A9P5VP30"/>
<feature type="domain" description="3-hydroxyacyl-CoA dehydrogenase NAD binding" evidence="5">
    <location>
        <begin position="128"/>
        <end position="307"/>
    </location>
</feature>
<evidence type="ECO:0008006" key="8">
    <source>
        <dbReference type="Google" id="ProtNLM"/>
    </source>
</evidence>
<dbReference type="SUPFAM" id="SSF48179">
    <property type="entry name" value="6-phosphogluconate dehydrogenase C-terminal domain-like"/>
    <property type="match status" value="1"/>
</dbReference>
<evidence type="ECO:0000313" key="7">
    <source>
        <dbReference type="Proteomes" id="UP000696485"/>
    </source>
</evidence>
<dbReference type="Gene3D" id="3.40.50.720">
    <property type="entry name" value="NAD(P)-binding Rossmann-like Domain"/>
    <property type="match status" value="1"/>
</dbReference>
<accession>A0A9P5VP30</accession>
<dbReference type="Proteomes" id="UP000696485">
    <property type="component" value="Unassembled WGS sequence"/>
</dbReference>
<feature type="domain" description="3-hydroxyacyl-CoA dehydrogenase C-terminal" evidence="4">
    <location>
        <begin position="310"/>
        <end position="406"/>
    </location>
</feature>
<evidence type="ECO:0000313" key="6">
    <source>
        <dbReference type="EMBL" id="KAF9335346.1"/>
    </source>
</evidence>
<comment type="pathway">
    <text evidence="1">Lipid metabolism; fatty acid beta-oxidation.</text>
</comment>
<dbReference type="InterPro" id="IPR006108">
    <property type="entry name" value="3HC_DH_C"/>
</dbReference>
<protein>
    <recommendedName>
        <fullName evidence="8">3-hydroxybutyryl-CoA dehydrogenase</fullName>
    </recommendedName>
</protein>
<comment type="caution">
    <text evidence="6">The sequence shown here is derived from an EMBL/GenBank/DDBJ whole genome shotgun (WGS) entry which is preliminary data.</text>
</comment>
<feature type="compositionally biased region" description="Acidic residues" evidence="3">
    <location>
        <begin position="35"/>
        <end position="50"/>
    </location>
</feature>
<evidence type="ECO:0000256" key="3">
    <source>
        <dbReference type="SAM" id="MobiDB-lite"/>
    </source>
</evidence>
<evidence type="ECO:0000259" key="4">
    <source>
        <dbReference type="Pfam" id="PF00725"/>
    </source>
</evidence>
<dbReference type="SUPFAM" id="SSF51735">
    <property type="entry name" value="NAD(P)-binding Rossmann-fold domains"/>
    <property type="match status" value="1"/>
</dbReference>
<dbReference type="PANTHER" id="PTHR48075">
    <property type="entry name" value="3-HYDROXYACYL-COA DEHYDROGENASE FAMILY PROTEIN"/>
    <property type="match status" value="1"/>
</dbReference>
<dbReference type="InterPro" id="IPR036291">
    <property type="entry name" value="NAD(P)-bd_dom_sf"/>
</dbReference>
<feature type="compositionally biased region" description="Basic and acidic residues" evidence="3">
    <location>
        <begin position="51"/>
        <end position="61"/>
    </location>
</feature>
<dbReference type="Pfam" id="PF02737">
    <property type="entry name" value="3HCDH_N"/>
    <property type="match status" value="1"/>
</dbReference>
<dbReference type="Pfam" id="PF00725">
    <property type="entry name" value="3HCDH"/>
    <property type="match status" value="1"/>
</dbReference>
<keyword evidence="7" id="KW-1185">Reference proteome</keyword>
<feature type="region of interest" description="Disordered" evidence="3">
    <location>
        <begin position="34"/>
        <end position="61"/>
    </location>
</feature>
<proteinExistence type="predicted"/>
<dbReference type="Gene3D" id="1.10.1040.10">
    <property type="entry name" value="N-(1-d-carboxylethyl)-l-norvaline Dehydrogenase, domain 2"/>
    <property type="match status" value="1"/>
</dbReference>
<sequence length="406" mass="43786">MALVSENPTSGLTNIVKSRTISFCETLETLHHEDDLSDFGDSDSDNDDDTSPSKDPETAEMASLERRALKYRKSLTMLNQFASLKLRGEGPLVAAAKGGAKMQPSKEHLLAAKKSIDDLTAWHGVKRVGILGAGQMGLGIALVAANVSKLPVLLLDSNETQLNKGLKFMDSLLKKDIAKGRLTEAQADETRSRVKTTQKMADFADVDFVIEAVSENPALKATLFRDLAQATPAHAILASNTSSISITKIAASAKGREENVIGMHFMNPVPVMKLVEIIPGLATSDKVLKTTQDLAVAMGKTCTLSQDVPGFVANRLLMPYINEAIIAYETGIASKEDIDTTMKLGTNMPMGPLTLADFIGLDTCLSIMKVLHEQLGDTKYRPSVLLGKMVDAGWVGKKAGRGFYQY</sequence>
<dbReference type="InterPro" id="IPR008927">
    <property type="entry name" value="6-PGluconate_DH-like_C_sf"/>
</dbReference>
<dbReference type="GO" id="GO:0006631">
    <property type="term" value="P:fatty acid metabolic process"/>
    <property type="evidence" value="ECO:0007669"/>
    <property type="project" value="InterPro"/>
</dbReference>
<name>A0A9P5VP30_9FUNG</name>
<keyword evidence="2" id="KW-0560">Oxidoreductase</keyword>
<reference evidence="6" key="1">
    <citation type="journal article" date="2020" name="Fungal Divers.">
        <title>Resolving the Mortierellaceae phylogeny through synthesis of multi-gene phylogenetics and phylogenomics.</title>
        <authorList>
            <person name="Vandepol N."/>
            <person name="Liber J."/>
            <person name="Desiro A."/>
            <person name="Na H."/>
            <person name="Kennedy M."/>
            <person name="Barry K."/>
            <person name="Grigoriev I.V."/>
            <person name="Miller A.N."/>
            <person name="O'Donnell K."/>
            <person name="Stajich J.E."/>
            <person name="Bonito G."/>
        </authorList>
    </citation>
    <scope>NUCLEOTIDE SEQUENCE</scope>
    <source>
        <strain evidence="6">NVP1</strain>
    </source>
</reference>
<dbReference type="GO" id="GO:0016616">
    <property type="term" value="F:oxidoreductase activity, acting on the CH-OH group of donors, NAD or NADP as acceptor"/>
    <property type="evidence" value="ECO:0007669"/>
    <property type="project" value="InterPro"/>
</dbReference>
<dbReference type="InterPro" id="IPR006176">
    <property type="entry name" value="3-OHacyl-CoA_DH_NAD-bd"/>
</dbReference>
<dbReference type="FunFam" id="3.40.50.720:FF:000009">
    <property type="entry name" value="Fatty oxidation complex, alpha subunit"/>
    <property type="match status" value="1"/>
</dbReference>
<dbReference type="PANTHER" id="PTHR48075:SF5">
    <property type="entry name" value="3-HYDROXYBUTYRYL-COA DEHYDROGENASE"/>
    <property type="match status" value="1"/>
</dbReference>
<dbReference type="EMBL" id="JAAAUY010000104">
    <property type="protein sequence ID" value="KAF9335346.1"/>
    <property type="molecule type" value="Genomic_DNA"/>
</dbReference>
<dbReference type="GO" id="GO:0070403">
    <property type="term" value="F:NAD+ binding"/>
    <property type="evidence" value="ECO:0007669"/>
    <property type="project" value="InterPro"/>
</dbReference>
<organism evidence="6 7">
    <name type="scientific">Podila minutissima</name>
    <dbReference type="NCBI Taxonomy" id="64525"/>
    <lineage>
        <taxon>Eukaryota</taxon>
        <taxon>Fungi</taxon>
        <taxon>Fungi incertae sedis</taxon>
        <taxon>Mucoromycota</taxon>
        <taxon>Mortierellomycotina</taxon>
        <taxon>Mortierellomycetes</taxon>
        <taxon>Mortierellales</taxon>
        <taxon>Mortierellaceae</taxon>
        <taxon>Podila</taxon>
    </lineage>
</organism>
<evidence type="ECO:0000256" key="1">
    <source>
        <dbReference type="ARBA" id="ARBA00005005"/>
    </source>
</evidence>
<dbReference type="InterPro" id="IPR013328">
    <property type="entry name" value="6PGD_dom2"/>
</dbReference>
<gene>
    <name evidence="6" type="ORF">BG006_000289</name>
</gene>
<evidence type="ECO:0000256" key="2">
    <source>
        <dbReference type="ARBA" id="ARBA00023002"/>
    </source>
</evidence>
<evidence type="ECO:0000259" key="5">
    <source>
        <dbReference type="Pfam" id="PF02737"/>
    </source>
</evidence>